<comment type="subcellular location">
    <subcellularLocation>
        <location evidence="2">Endomembrane system</location>
    </subcellularLocation>
    <subcellularLocation>
        <location evidence="1">Membrane</location>
        <topology evidence="1">Single-pass membrane protein</topology>
    </subcellularLocation>
</comment>
<feature type="disulfide bond" evidence="8">
    <location>
        <begin position="76"/>
        <end position="88"/>
    </location>
</feature>
<keyword evidence="9" id="KW-0732">Signal</keyword>
<dbReference type="GO" id="GO:0012505">
    <property type="term" value="C:endomembrane system"/>
    <property type="evidence" value="ECO:0007669"/>
    <property type="project" value="UniProtKB-SubCell"/>
</dbReference>
<evidence type="ECO:0000256" key="9">
    <source>
        <dbReference type="SAM" id="SignalP"/>
    </source>
</evidence>
<dbReference type="CDD" id="cd00112">
    <property type="entry name" value="LDLa"/>
    <property type="match status" value="2"/>
</dbReference>
<name>A0AAW0WAP6_CHEQU</name>
<evidence type="ECO:0000313" key="10">
    <source>
        <dbReference type="EMBL" id="KAK8728355.1"/>
    </source>
</evidence>
<sequence>YSPHHIMLLPFLLMLLLSTFGFTRGGVPPANDCFADNFQCANGICIPMDRVCDGVLNCVTGTDEDNCNFESKMGDCAVGYYQCDDGICIPDDYVCDGVLNCVTGIDEANCS</sequence>
<dbReference type="InterPro" id="IPR036055">
    <property type="entry name" value="LDL_receptor-like_sf"/>
</dbReference>
<evidence type="ECO:0000256" key="3">
    <source>
        <dbReference type="ARBA" id="ARBA00022692"/>
    </source>
</evidence>
<dbReference type="PRINTS" id="PR00261">
    <property type="entry name" value="LDLRECEPTOR"/>
</dbReference>
<dbReference type="PANTHER" id="PTHR24270:SF62">
    <property type="entry name" value="LOW-DENSITY LIPOPROTEIN RECEPTOR-RELATED PROTEIN 2"/>
    <property type="match status" value="1"/>
</dbReference>
<dbReference type="PANTHER" id="PTHR24270">
    <property type="entry name" value="LOW-DENSITY LIPOPROTEIN RECEPTOR-RELATED"/>
    <property type="match status" value="1"/>
</dbReference>
<keyword evidence="5" id="KW-1133">Transmembrane helix</keyword>
<feature type="disulfide bond" evidence="8">
    <location>
        <begin position="52"/>
        <end position="67"/>
    </location>
</feature>
<dbReference type="SMART" id="SM00192">
    <property type="entry name" value="LDLa"/>
    <property type="match status" value="2"/>
</dbReference>
<protein>
    <submittedName>
        <fullName evidence="10">Uncharacterized protein</fullName>
    </submittedName>
</protein>
<dbReference type="SUPFAM" id="SSF57424">
    <property type="entry name" value="LDL receptor-like module"/>
    <property type="match status" value="2"/>
</dbReference>
<dbReference type="AlphaFoldDB" id="A0AAW0WAP6"/>
<dbReference type="PROSITE" id="PS50068">
    <property type="entry name" value="LDLRA_2"/>
    <property type="match status" value="2"/>
</dbReference>
<accession>A0AAW0WAP6</accession>
<evidence type="ECO:0000256" key="2">
    <source>
        <dbReference type="ARBA" id="ARBA00004308"/>
    </source>
</evidence>
<comment type="caution">
    <text evidence="10">The sequence shown here is derived from an EMBL/GenBank/DDBJ whole genome shotgun (WGS) entry which is preliminary data.</text>
</comment>
<dbReference type="GO" id="GO:0016192">
    <property type="term" value="P:vesicle-mediated transport"/>
    <property type="evidence" value="ECO:0007669"/>
    <property type="project" value="UniProtKB-ARBA"/>
</dbReference>
<evidence type="ECO:0000256" key="7">
    <source>
        <dbReference type="ARBA" id="ARBA00023157"/>
    </source>
</evidence>
<proteinExistence type="predicted"/>
<reference evidence="10 11" key="1">
    <citation type="journal article" date="2024" name="BMC Genomics">
        <title>Genome assembly of redclaw crayfish (Cherax quadricarinatus) provides insights into its immune adaptation and hypoxia tolerance.</title>
        <authorList>
            <person name="Liu Z."/>
            <person name="Zheng J."/>
            <person name="Li H."/>
            <person name="Fang K."/>
            <person name="Wang S."/>
            <person name="He J."/>
            <person name="Zhou D."/>
            <person name="Weng S."/>
            <person name="Chi M."/>
            <person name="Gu Z."/>
            <person name="He J."/>
            <person name="Li F."/>
            <person name="Wang M."/>
        </authorList>
    </citation>
    <scope>NUCLEOTIDE SEQUENCE [LARGE SCALE GENOMIC DNA]</scope>
    <source>
        <strain evidence="10">ZL_2023a</strain>
    </source>
</reference>
<dbReference type="Pfam" id="PF00057">
    <property type="entry name" value="Ldl_recept_a"/>
    <property type="match status" value="2"/>
</dbReference>
<dbReference type="InterPro" id="IPR002172">
    <property type="entry name" value="LDrepeatLR_classA_rpt"/>
</dbReference>
<dbReference type="InterPro" id="IPR050685">
    <property type="entry name" value="LDLR"/>
</dbReference>
<dbReference type="Gene3D" id="4.10.400.10">
    <property type="entry name" value="Low-density Lipoprotein Receptor"/>
    <property type="match status" value="2"/>
</dbReference>
<feature type="non-terminal residue" evidence="10">
    <location>
        <position position="1"/>
    </location>
</feature>
<dbReference type="GO" id="GO:0005886">
    <property type="term" value="C:plasma membrane"/>
    <property type="evidence" value="ECO:0007669"/>
    <property type="project" value="TreeGrafter"/>
</dbReference>
<feature type="chain" id="PRO_5043900813" evidence="9">
    <location>
        <begin position="26"/>
        <end position="111"/>
    </location>
</feature>
<feature type="disulfide bond" evidence="8">
    <location>
        <begin position="83"/>
        <end position="101"/>
    </location>
</feature>
<feature type="disulfide bond" evidence="8">
    <location>
        <begin position="40"/>
        <end position="58"/>
    </location>
</feature>
<feature type="disulfide bond" evidence="8">
    <location>
        <begin position="33"/>
        <end position="45"/>
    </location>
</feature>
<dbReference type="PROSITE" id="PS01209">
    <property type="entry name" value="LDLRA_1"/>
    <property type="match status" value="1"/>
</dbReference>
<evidence type="ECO:0000256" key="8">
    <source>
        <dbReference type="PROSITE-ProRule" id="PRU00124"/>
    </source>
</evidence>
<feature type="signal peptide" evidence="9">
    <location>
        <begin position="1"/>
        <end position="25"/>
    </location>
</feature>
<keyword evidence="4" id="KW-0677">Repeat</keyword>
<keyword evidence="3" id="KW-0812">Transmembrane</keyword>
<evidence type="ECO:0000256" key="6">
    <source>
        <dbReference type="ARBA" id="ARBA00023136"/>
    </source>
</evidence>
<keyword evidence="6" id="KW-0472">Membrane</keyword>
<evidence type="ECO:0000256" key="1">
    <source>
        <dbReference type="ARBA" id="ARBA00004167"/>
    </source>
</evidence>
<dbReference type="Proteomes" id="UP001445076">
    <property type="component" value="Unassembled WGS sequence"/>
</dbReference>
<dbReference type="EMBL" id="JARKIK010000072">
    <property type="protein sequence ID" value="KAK8728355.1"/>
    <property type="molecule type" value="Genomic_DNA"/>
</dbReference>
<evidence type="ECO:0000313" key="11">
    <source>
        <dbReference type="Proteomes" id="UP001445076"/>
    </source>
</evidence>
<keyword evidence="7 8" id="KW-1015">Disulfide bond</keyword>
<keyword evidence="11" id="KW-1185">Reference proteome</keyword>
<feature type="disulfide bond" evidence="8">
    <location>
        <begin position="95"/>
        <end position="110"/>
    </location>
</feature>
<gene>
    <name evidence="10" type="ORF">OTU49_009247</name>
</gene>
<evidence type="ECO:0000256" key="5">
    <source>
        <dbReference type="ARBA" id="ARBA00022989"/>
    </source>
</evidence>
<organism evidence="10 11">
    <name type="scientific">Cherax quadricarinatus</name>
    <name type="common">Australian red claw crayfish</name>
    <dbReference type="NCBI Taxonomy" id="27406"/>
    <lineage>
        <taxon>Eukaryota</taxon>
        <taxon>Metazoa</taxon>
        <taxon>Ecdysozoa</taxon>
        <taxon>Arthropoda</taxon>
        <taxon>Crustacea</taxon>
        <taxon>Multicrustacea</taxon>
        <taxon>Malacostraca</taxon>
        <taxon>Eumalacostraca</taxon>
        <taxon>Eucarida</taxon>
        <taxon>Decapoda</taxon>
        <taxon>Pleocyemata</taxon>
        <taxon>Astacidea</taxon>
        <taxon>Parastacoidea</taxon>
        <taxon>Parastacidae</taxon>
        <taxon>Cherax</taxon>
    </lineage>
</organism>
<dbReference type="InterPro" id="IPR023415">
    <property type="entry name" value="LDLR_class-A_CS"/>
</dbReference>
<evidence type="ECO:0000256" key="4">
    <source>
        <dbReference type="ARBA" id="ARBA00022737"/>
    </source>
</evidence>